<protein>
    <submittedName>
        <fullName evidence="2">Uncharacterized protein</fullName>
    </submittedName>
</protein>
<geneLocation type="plasmid" evidence="2">
    <name>pRGFK1084</name>
</geneLocation>
<sequence>MISLGREHSRLPALFAFKALGRAHGQTKFAKVHPSVSFPGEKRSAEPGRWSCSTTPILPRRTSIARIEKRQKDSPPGSASLRRPPSGGRQPVSLGLFGGLGATPPVILSDEPVASPARNNPLRESSLKGQLSALTARVSDFLRQNDQSRGPEYSGPLGGHFCAKKTISTSLPVPILQLV</sequence>
<organism evidence="2">
    <name type="scientific">uncultured prokaryote</name>
    <dbReference type="NCBI Taxonomy" id="198431"/>
    <lineage>
        <taxon>unclassified sequences</taxon>
        <taxon>environmental samples</taxon>
    </lineage>
</organism>
<name>A0A0H5Q3G3_9ZZZZ</name>
<evidence type="ECO:0000256" key="1">
    <source>
        <dbReference type="SAM" id="MobiDB-lite"/>
    </source>
</evidence>
<feature type="region of interest" description="Disordered" evidence="1">
    <location>
        <begin position="107"/>
        <end position="126"/>
    </location>
</feature>
<keyword evidence="2" id="KW-0614">Plasmid</keyword>
<reference evidence="2" key="2">
    <citation type="submission" date="2015-07" db="EMBL/GenBank/DDBJ databases">
        <title>Plasmids, circular viruses and viroids from rat gut.</title>
        <authorList>
            <person name="Jorgensen T.J."/>
            <person name="Hansen M.A."/>
            <person name="Xu Z."/>
            <person name="Tabak M.A."/>
            <person name="Sorensen S.J."/>
            <person name="Hansen L.H."/>
        </authorList>
    </citation>
    <scope>NUCLEOTIDE SEQUENCE</scope>
    <source>
        <plasmid evidence="2">pRGFK1084</plasmid>
    </source>
</reference>
<dbReference type="EMBL" id="LN853665">
    <property type="protein sequence ID" value="CRY96423.1"/>
    <property type="molecule type" value="Genomic_DNA"/>
</dbReference>
<accession>A0A0H5Q3G3</accession>
<evidence type="ECO:0000313" key="2">
    <source>
        <dbReference type="EMBL" id="CRY96423.1"/>
    </source>
</evidence>
<dbReference type="AlphaFoldDB" id="A0A0H5Q3G3"/>
<reference evidence="2" key="1">
    <citation type="submission" date="2015-06" db="EMBL/GenBank/DDBJ databases">
        <authorList>
            <person name="Joergensen T."/>
        </authorList>
    </citation>
    <scope>NUCLEOTIDE SEQUENCE</scope>
    <source>
        <plasmid evidence="2">pRGFK1084</plasmid>
    </source>
</reference>
<proteinExistence type="predicted"/>
<feature type="region of interest" description="Disordered" evidence="1">
    <location>
        <begin position="28"/>
        <end position="96"/>
    </location>
</feature>